<dbReference type="Proteomes" id="UP001354989">
    <property type="component" value="Chromosome"/>
</dbReference>
<feature type="domain" description="N-acetyltransferase" evidence="1">
    <location>
        <begin position="9"/>
        <end position="174"/>
    </location>
</feature>
<dbReference type="RefSeq" id="WP_338396818.1">
    <property type="nucleotide sequence ID" value="NZ_AP025292.1"/>
</dbReference>
<dbReference type="InterPro" id="IPR000182">
    <property type="entry name" value="GNAT_dom"/>
</dbReference>
<evidence type="ECO:0000313" key="2">
    <source>
        <dbReference type="EMBL" id="BDC99473.1"/>
    </source>
</evidence>
<dbReference type="PANTHER" id="PTHR43792:SF1">
    <property type="entry name" value="N-ACETYLTRANSFERASE DOMAIN-CONTAINING PROTEIN"/>
    <property type="match status" value="1"/>
</dbReference>
<dbReference type="PANTHER" id="PTHR43792">
    <property type="entry name" value="GNAT FAMILY, PUTATIVE (AFU_ORTHOLOGUE AFUA_3G00765)-RELATED-RELATED"/>
    <property type="match status" value="1"/>
</dbReference>
<sequence length="174" mass="20542">MTIFKTDRLEIKEMKEADLPFFIELMSAPEIIDPIPAPKRTEEEIIALFNGFIDYPTNPLIKEKIIWGIHEKGKDEMIGLCGFLTNDEDQREIGYRFRKKYWGVGYATEVTKNLIAYCFNDLELSTLTADVNTENLKSVKVLEKFFKPVREFYNERDQSLDRRYILEKADWLKQ</sequence>
<dbReference type="Pfam" id="PF13302">
    <property type="entry name" value="Acetyltransf_3"/>
    <property type="match status" value="1"/>
</dbReference>
<dbReference type="EMBL" id="AP025292">
    <property type="protein sequence ID" value="BDC99473.1"/>
    <property type="molecule type" value="Genomic_DNA"/>
</dbReference>
<keyword evidence="3" id="KW-1185">Reference proteome</keyword>
<accession>A0ABM7VF41</accession>
<dbReference type="InterPro" id="IPR016181">
    <property type="entry name" value="Acyl_CoA_acyltransferase"/>
</dbReference>
<dbReference type="PROSITE" id="PS51186">
    <property type="entry name" value="GNAT"/>
    <property type="match status" value="1"/>
</dbReference>
<dbReference type="SUPFAM" id="SSF55729">
    <property type="entry name" value="Acyl-CoA N-acyltransferases (Nat)"/>
    <property type="match status" value="1"/>
</dbReference>
<gene>
    <name evidence="2" type="ORF">PEPS_17540</name>
</gene>
<proteinExistence type="predicted"/>
<evidence type="ECO:0000313" key="3">
    <source>
        <dbReference type="Proteomes" id="UP001354989"/>
    </source>
</evidence>
<reference evidence="2 3" key="1">
    <citation type="submission" date="2021-12" db="EMBL/GenBank/DDBJ databases">
        <title>Genome sequencing of bacteria with rrn-lacking chromosome and rrn-plasmid.</title>
        <authorList>
            <person name="Anda M."/>
            <person name="Iwasaki W."/>
        </authorList>
    </citation>
    <scope>NUCLEOTIDE SEQUENCE [LARGE SCALE GENOMIC DNA]</scope>
    <source>
        <strain evidence="2 3">NBRC 101262</strain>
    </source>
</reference>
<evidence type="ECO:0000259" key="1">
    <source>
        <dbReference type="PROSITE" id="PS51186"/>
    </source>
</evidence>
<dbReference type="InterPro" id="IPR051531">
    <property type="entry name" value="N-acetyltransferase"/>
</dbReference>
<organism evidence="2 3">
    <name type="scientific">Persicobacter psychrovividus</name>
    <dbReference type="NCBI Taxonomy" id="387638"/>
    <lineage>
        <taxon>Bacteria</taxon>
        <taxon>Pseudomonadati</taxon>
        <taxon>Bacteroidota</taxon>
        <taxon>Cytophagia</taxon>
        <taxon>Cytophagales</taxon>
        <taxon>Persicobacteraceae</taxon>
        <taxon>Persicobacter</taxon>
    </lineage>
</organism>
<dbReference type="Gene3D" id="3.40.630.30">
    <property type="match status" value="1"/>
</dbReference>
<protein>
    <submittedName>
        <fullName evidence="2">GNAT family acetyltransferase</fullName>
    </submittedName>
</protein>
<name>A0ABM7VF41_9BACT</name>